<dbReference type="InterPro" id="IPR049092">
    <property type="entry name" value="MIOS_a-sol"/>
</dbReference>
<feature type="domain" description="GATOR2 complex protein MIO zinc-ribbon like" evidence="5">
    <location>
        <begin position="960"/>
        <end position="1041"/>
    </location>
</feature>
<evidence type="ECO:0000256" key="3">
    <source>
        <dbReference type="ARBA" id="ARBA00022737"/>
    </source>
</evidence>
<dbReference type="RefSeq" id="XP_030985014.1">
    <property type="nucleotide sequence ID" value="XM_031124688.1"/>
</dbReference>
<evidence type="ECO:0000259" key="5">
    <source>
        <dbReference type="Pfam" id="PF17034"/>
    </source>
</evidence>
<reference evidence="8" key="1">
    <citation type="journal article" date="2019" name="Mol. Biol. Evol.">
        <title>Blast fungal genomes show frequent chromosomal changes, gene gains and losses, and effector gene turnover.</title>
        <authorList>
            <person name="Gomez Luciano L.B."/>
            <person name="Jason Tsai I."/>
            <person name="Chuma I."/>
            <person name="Tosa Y."/>
            <person name="Chen Y.H."/>
            <person name="Li J.Y."/>
            <person name="Li M.Y."/>
            <person name="Jade Lu M.Y."/>
            <person name="Nakayashiki H."/>
            <person name="Li W.H."/>
        </authorList>
    </citation>
    <scope>NUCLEOTIDE SEQUENCE</scope>
    <source>
        <strain evidence="8">NI907</strain>
    </source>
</reference>
<feature type="domain" description="MIOS-like alpha-solenoid" evidence="6">
    <location>
        <begin position="565"/>
        <end position="806"/>
    </location>
</feature>
<dbReference type="InterPro" id="IPR015943">
    <property type="entry name" value="WD40/YVTN_repeat-like_dom_sf"/>
</dbReference>
<evidence type="ECO:0000259" key="6">
    <source>
        <dbReference type="Pfam" id="PF21719"/>
    </source>
</evidence>
<dbReference type="PANTHER" id="PTHR16453:SF9">
    <property type="entry name" value="GATOR COMPLEX PROTEIN MIOS"/>
    <property type="match status" value="1"/>
</dbReference>
<evidence type="ECO:0000313" key="7">
    <source>
        <dbReference type="Proteomes" id="UP000515153"/>
    </source>
</evidence>
<dbReference type="Gene3D" id="2.130.10.10">
    <property type="entry name" value="YVTN repeat-like/Quinoprotein amine dehydrogenase"/>
    <property type="match status" value="1"/>
</dbReference>
<gene>
    <name evidence="8" type="ORF">PgNI_04644</name>
</gene>
<reference evidence="8" key="3">
    <citation type="submission" date="2025-08" db="UniProtKB">
        <authorList>
            <consortium name="RefSeq"/>
        </authorList>
    </citation>
    <scope>IDENTIFICATION</scope>
    <source>
        <strain evidence="8">NI907</strain>
    </source>
</reference>
<keyword evidence="7" id="KW-1185">Reference proteome</keyword>
<proteinExistence type="inferred from homology"/>
<dbReference type="AlphaFoldDB" id="A0A6P8BDB3"/>
<sequence>MADRPEPGLIKWYPSAARDYFLHVSLQNPRVDIYQPTGHARNGAFDRKKLFTYDNIPLLTTYDWSPTLPDILAVGNSSGDVNILRIDGESKAMSAIRPRAPRTCQAVAFNTNGKLAVGLERARGDHSLYVWDVSQLDSITQANPRGLPDGLKFPNPVYKNEMGVSVSSVKFFEDNPNTLVIGAKRDGLRIHDLRDPSSGATTFRTHCCNNLAIDYADPNYFASSVLDNPGIMVWDRRATSRFHASPSYTTATEDQPSFPWGGALQLNNALGLESNDSLGDITTSFIRSMRYCRDRRGMLAVLSRTGQLKVMSTSPERLDENYRVDGSPELLEVNKSNEMDSKFWDPAKQNERIVSFDWVTNSNAAQQPRLLVLRANSDFEILEVPSFTNSYPYKLSPWQAPNRGLESGGNHHDLVQFEPQEAKEILAPKIVQDELSEIPLFQEPKPDAQAVVASVLQSPIHDGYHLRDVEAEDSPPLPDSFREATTVAEKLRILREYAKTTLPSNGLQRDVPSRNTEKSLHPLTHDGEHPITYRERHEQLLATTMFTLGFPSEAQIFIDHVMLWRAKEMYLFDCERNRKIVADDPWLRDTWAWIAGAEDAAQDSGMTAAPLDLSYMGVATIWFGDLGNKPSNRLVDGGAPLPDSAAWERSISTICSKQALPKFDSAETKKPHHRRLCLAICGWGRSGPIDLLEFEQTPASEKTSTWHTMTTAHALFRGETKNAIKLLKRASAEHPELMFVSLALQLMMRGDNDLAKEHLDFDENIASQKDPYLRAISSLIATRGWLTIANQRSLPLRERVYVAVRYLNDEELSQWLTAEVRDVIETGDISGIVLTGITDNMVEILAKYVQKFHDVQSAILIMSICAPRYVDDYRCAAWRKAYRAYLQRHKAYFQRTKFEVESTKKSKRDGQPTISPPFRQIALRCIYCDAEMSMSRGAAVVAPASGASSEQQNPLTAKMVSAGISCPTCKRHLPRCVVCLEIVGMPRSDKPETSADPEVKLAARFPTFCLKCEHVLHLDHARQWFARHAECPVPECRCQCNFRANPELNYK</sequence>
<comment type="similarity">
    <text evidence="1">Belongs to the WD repeat mio family.</text>
</comment>
<dbReference type="OrthoDB" id="341486at2759"/>
<dbReference type="PANTHER" id="PTHR16453">
    <property type="entry name" value="WD40 DOMAIN-CONTAINING PROTEIN MIO FAMILY MEMBER"/>
    <property type="match status" value="1"/>
</dbReference>
<dbReference type="KEGG" id="pgri:PgNI_04644"/>
<dbReference type="Pfam" id="PF17034">
    <property type="entry name" value="zinc_ribbon_16"/>
    <property type="match status" value="1"/>
</dbReference>
<dbReference type="InterPro" id="IPR037593">
    <property type="entry name" value="MIOS/Sea4"/>
</dbReference>
<keyword evidence="3" id="KW-0677">Repeat</keyword>
<feature type="compositionally biased region" description="Basic and acidic residues" evidence="4">
    <location>
        <begin position="511"/>
        <end position="528"/>
    </location>
</feature>
<feature type="region of interest" description="Disordered" evidence="4">
    <location>
        <begin position="504"/>
        <end position="528"/>
    </location>
</feature>
<keyword evidence="2" id="KW-0853">WD repeat</keyword>
<protein>
    <submittedName>
        <fullName evidence="8">Uncharacterized protein</fullName>
    </submittedName>
</protein>
<reference evidence="8" key="2">
    <citation type="submission" date="2019-10" db="EMBL/GenBank/DDBJ databases">
        <authorList>
            <consortium name="NCBI Genome Project"/>
        </authorList>
    </citation>
    <scope>NUCLEOTIDE SEQUENCE</scope>
    <source>
        <strain evidence="8">NI907</strain>
    </source>
</reference>
<organism evidence="7 8">
    <name type="scientific">Pyricularia grisea</name>
    <name type="common">Crabgrass-specific blast fungus</name>
    <name type="synonym">Magnaporthe grisea</name>
    <dbReference type="NCBI Taxonomy" id="148305"/>
    <lineage>
        <taxon>Eukaryota</taxon>
        <taxon>Fungi</taxon>
        <taxon>Dikarya</taxon>
        <taxon>Ascomycota</taxon>
        <taxon>Pezizomycotina</taxon>
        <taxon>Sordariomycetes</taxon>
        <taxon>Sordariomycetidae</taxon>
        <taxon>Magnaporthales</taxon>
        <taxon>Pyriculariaceae</taxon>
        <taxon>Pyricularia</taxon>
    </lineage>
</organism>
<dbReference type="SUPFAM" id="SSF50978">
    <property type="entry name" value="WD40 repeat-like"/>
    <property type="match status" value="1"/>
</dbReference>
<dbReference type="Proteomes" id="UP000515153">
    <property type="component" value="Unplaced"/>
</dbReference>
<dbReference type="InterPro" id="IPR036322">
    <property type="entry name" value="WD40_repeat_dom_sf"/>
</dbReference>
<accession>A0A6P8BDB3</accession>
<evidence type="ECO:0000256" key="1">
    <source>
        <dbReference type="ARBA" id="ARBA00009713"/>
    </source>
</evidence>
<evidence type="ECO:0000256" key="2">
    <source>
        <dbReference type="ARBA" id="ARBA00022574"/>
    </source>
</evidence>
<evidence type="ECO:0000256" key="4">
    <source>
        <dbReference type="SAM" id="MobiDB-lite"/>
    </source>
</evidence>
<name>A0A6P8BDB3_PYRGI</name>
<dbReference type="GO" id="GO:0005737">
    <property type="term" value="C:cytoplasm"/>
    <property type="evidence" value="ECO:0007669"/>
    <property type="project" value="TreeGrafter"/>
</dbReference>
<dbReference type="InterPro" id="IPR031488">
    <property type="entry name" value="Zn_ribbon_mio"/>
</dbReference>
<evidence type="ECO:0000313" key="8">
    <source>
        <dbReference type="RefSeq" id="XP_030985014.1"/>
    </source>
</evidence>
<dbReference type="GO" id="GO:1904263">
    <property type="term" value="P:positive regulation of TORC1 signaling"/>
    <property type="evidence" value="ECO:0007669"/>
    <property type="project" value="TreeGrafter"/>
</dbReference>
<dbReference type="Pfam" id="PF21719">
    <property type="entry name" value="MIOS_a-sol"/>
    <property type="match status" value="1"/>
</dbReference>
<dbReference type="GeneID" id="41959597"/>